<evidence type="ECO:0000256" key="9">
    <source>
        <dbReference type="ARBA" id="ARBA00022741"/>
    </source>
</evidence>
<dbReference type="Pfam" id="PF00512">
    <property type="entry name" value="HisKA"/>
    <property type="match status" value="1"/>
</dbReference>
<dbReference type="InterPro" id="IPR036097">
    <property type="entry name" value="HisK_dim/P_sf"/>
</dbReference>
<comment type="catalytic activity">
    <reaction evidence="1">
        <text>ATP + protein L-histidine = ADP + protein N-phospho-L-histidine.</text>
        <dbReference type="EC" id="2.7.13.3"/>
    </reaction>
</comment>
<evidence type="ECO:0000256" key="1">
    <source>
        <dbReference type="ARBA" id="ARBA00000085"/>
    </source>
</evidence>
<dbReference type="InterPro" id="IPR005467">
    <property type="entry name" value="His_kinase_dom"/>
</dbReference>
<dbReference type="InterPro" id="IPR036890">
    <property type="entry name" value="HATPase_C_sf"/>
</dbReference>
<evidence type="ECO:0000256" key="13">
    <source>
        <dbReference type="ARBA" id="ARBA00023012"/>
    </source>
</evidence>
<dbReference type="PANTHER" id="PTHR42878:SF7">
    <property type="entry name" value="SENSOR HISTIDINE KINASE GLRK"/>
    <property type="match status" value="1"/>
</dbReference>
<dbReference type="PANTHER" id="PTHR42878">
    <property type="entry name" value="TWO-COMPONENT HISTIDINE KINASE"/>
    <property type="match status" value="1"/>
</dbReference>
<dbReference type="SUPFAM" id="SSF55874">
    <property type="entry name" value="ATPase domain of HSP90 chaperone/DNA topoisomerase II/histidine kinase"/>
    <property type="match status" value="1"/>
</dbReference>
<comment type="caution">
    <text evidence="20">The sequence shown here is derived from an EMBL/GenBank/DDBJ whole genome shotgun (WGS) entry which is preliminary data.</text>
</comment>
<reference evidence="20 21" key="1">
    <citation type="journal article" date="2017" name="Front. Microbiol.">
        <title>Strong Genomic and Phenotypic Heterogeneity in the Aeromonas sobria Species Complex.</title>
        <authorList>
            <person name="Gauthier J."/>
            <person name="Vincent A.T."/>
            <person name="Charette S.J."/>
            <person name="Derome N."/>
        </authorList>
    </citation>
    <scope>NUCLEOTIDE SEQUENCE [LARGE SCALE GENOMIC DNA]</scope>
    <source>
        <strain evidence="20 21">JF2635</strain>
    </source>
</reference>
<dbReference type="GO" id="GO:0030295">
    <property type="term" value="F:protein kinase activator activity"/>
    <property type="evidence" value="ECO:0007669"/>
    <property type="project" value="TreeGrafter"/>
</dbReference>
<keyword evidence="7" id="KW-0808">Transferase</keyword>
<dbReference type="InterPro" id="IPR003594">
    <property type="entry name" value="HATPase_dom"/>
</dbReference>
<evidence type="ECO:0000259" key="18">
    <source>
        <dbReference type="PROSITE" id="PS50109"/>
    </source>
</evidence>
<evidence type="ECO:0000256" key="16">
    <source>
        <dbReference type="SAM" id="Coils"/>
    </source>
</evidence>
<dbReference type="SUPFAM" id="SSF55785">
    <property type="entry name" value="PYP-like sensor domain (PAS domain)"/>
    <property type="match status" value="1"/>
</dbReference>
<evidence type="ECO:0000256" key="4">
    <source>
        <dbReference type="ARBA" id="ARBA00022475"/>
    </source>
</evidence>
<evidence type="ECO:0000256" key="6">
    <source>
        <dbReference type="ARBA" id="ARBA00022553"/>
    </source>
</evidence>
<feature type="domain" description="Histidine kinase" evidence="18">
    <location>
        <begin position="576"/>
        <end position="789"/>
    </location>
</feature>
<dbReference type="CDD" id="cd00082">
    <property type="entry name" value="HisKA"/>
    <property type="match status" value="1"/>
</dbReference>
<evidence type="ECO:0000256" key="3">
    <source>
        <dbReference type="ARBA" id="ARBA00012438"/>
    </source>
</evidence>
<evidence type="ECO:0000256" key="12">
    <source>
        <dbReference type="ARBA" id="ARBA00022989"/>
    </source>
</evidence>
<dbReference type="PRINTS" id="PR00344">
    <property type="entry name" value="BCTRLSENSOR"/>
</dbReference>
<dbReference type="Pfam" id="PF00672">
    <property type="entry name" value="HAMP"/>
    <property type="match status" value="1"/>
</dbReference>
<dbReference type="GO" id="GO:0000155">
    <property type="term" value="F:phosphorelay sensor kinase activity"/>
    <property type="evidence" value="ECO:0007669"/>
    <property type="project" value="InterPro"/>
</dbReference>
<dbReference type="Gene3D" id="1.10.287.130">
    <property type="match status" value="1"/>
</dbReference>
<evidence type="ECO:0000256" key="2">
    <source>
        <dbReference type="ARBA" id="ARBA00004429"/>
    </source>
</evidence>
<dbReference type="PROSITE" id="PS50885">
    <property type="entry name" value="HAMP"/>
    <property type="match status" value="1"/>
</dbReference>
<dbReference type="InterPro" id="IPR000014">
    <property type="entry name" value="PAS"/>
</dbReference>
<sequence length="802" mass="89246">MMGWGRLLCLPSSLGRRLILAFVSITLLTCVMGMAAYMVWGRLGEQVNRIVEESLPAIGSAYQLERASSRLLLLLAQLRDTRDPVKYSQLSAAVSSTLLDIRNAYPRDGEDERSQQQAFAELNLLVENHGSYLKRQIDHLESLQQLQKRINWLHQDLVDDVAPLLQEVEWHLTGMVGSQDDMGEFGSVIKEFSALQDLTFKENELLALVNEVIAQRNQQDLESAFLFIGYKIDEMDELISRLAEYPSTVSYRQILQDIVTLVKPNGHLYLLLQADTQTHQQLTALRPQLDSAVSRYHQRVSLVVTEANRSLSALGRNSSQMVATGKLVILVVLGLSVLISIFVLVVLIGRRLIGRLDTLGQDLARVAEGQMDAVVRTQGRDEIGLLGESLRHFCQQLQQMEKTNALNLINNTQACLITCHPDGTIESVNPSALTLFQQTVIKPEQPLWQVFPDDAKAMLAAQFEPGQQLLTLGYSECTIATGADSQPRFLHFNLRRFEQGRGHRFIITITDVTRQELTARELGSLVAERTRELTEKNRLLAAEVVQRQQAEHNLLQAQDELIQAAKMAVVGQAMTSLAHELNQPLSAMMTYLYTSRAALDAGHYHSLGSDLGKIEKLSQRMHRIITALRNFARKSPTPDTRIRLDPKELADQALLLLETRAKRDSCQLQNELPDGLWIEADPVLVEQVLVNLLVNGMDAIAGRELRQIRLQCLAQEGRSLRIGIADSGPGFGEAILPKLFTPFTTSKEVGLGLGLTICRSLLARCGADILLGSTLERGAMVIVEFAGGREPPKEMKSDAVTP</sequence>
<dbReference type="Gene3D" id="6.10.340.10">
    <property type="match status" value="1"/>
</dbReference>
<keyword evidence="13" id="KW-0902">Two-component regulatory system</keyword>
<evidence type="ECO:0000256" key="5">
    <source>
        <dbReference type="ARBA" id="ARBA00022519"/>
    </source>
</evidence>
<keyword evidence="12 17" id="KW-1133">Transmembrane helix</keyword>
<dbReference type="EC" id="2.7.13.3" evidence="3"/>
<feature type="coiled-coil region" evidence="16">
    <location>
        <begin position="540"/>
        <end position="567"/>
    </location>
</feature>
<feature type="transmembrane region" description="Helical" evidence="17">
    <location>
        <begin position="20"/>
        <end position="40"/>
    </location>
</feature>
<name>A0A2N3J0C3_AERSO</name>
<dbReference type="Gene3D" id="3.30.450.20">
    <property type="entry name" value="PAS domain"/>
    <property type="match status" value="1"/>
</dbReference>
<evidence type="ECO:0000256" key="14">
    <source>
        <dbReference type="ARBA" id="ARBA00023136"/>
    </source>
</evidence>
<keyword evidence="6" id="KW-0597">Phosphoprotein</keyword>
<dbReference type="InterPro" id="IPR004358">
    <property type="entry name" value="Sig_transdc_His_kin-like_C"/>
</dbReference>
<dbReference type="SUPFAM" id="SSF47384">
    <property type="entry name" value="Homodimeric domain of signal transducing histidine kinase"/>
    <property type="match status" value="1"/>
</dbReference>
<dbReference type="SMART" id="SM00304">
    <property type="entry name" value="HAMP"/>
    <property type="match status" value="1"/>
</dbReference>
<evidence type="ECO:0000256" key="8">
    <source>
        <dbReference type="ARBA" id="ARBA00022692"/>
    </source>
</evidence>
<gene>
    <name evidence="20" type="ORF">AOX56_15195</name>
</gene>
<dbReference type="Pfam" id="PF13426">
    <property type="entry name" value="PAS_9"/>
    <property type="match status" value="1"/>
</dbReference>
<dbReference type="FunFam" id="1.10.287.130:FF:000049">
    <property type="entry name" value="C4-dicarboxylate transport sensor protein DctB"/>
    <property type="match status" value="1"/>
</dbReference>
<dbReference type="InterPro" id="IPR050351">
    <property type="entry name" value="BphY/WalK/GraS-like"/>
</dbReference>
<evidence type="ECO:0000256" key="7">
    <source>
        <dbReference type="ARBA" id="ARBA00022679"/>
    </source>
</evidence>
<organism evidence="20 21">
    <name type="scientific">Aeromonas sobria</name>
    <dbReference type="NCBI Taxonomy" id="646"/>
    <lineage>
        <taxon>Bacteria</taxon>
        <taxon>Pseudomonadati</taxon>
        <taxon>Pseudomonadota</taxon>
        <taxon>Gammaproteobacteria</taxon>
        <taxon>Aeromonadales</taxon>
        <taxon>Aeromonadaceae</taxon>
        <taxon>Aeromonas</taxon>
    </lineage>
</organism>
<evidence type="ECO:0000256" key="15">
    <source>
        <dbReference type="ARBA" id="ARBA00073143"/>
    </source>
</evidence>
<keyword evidence="16" id="KW-0175">Coiled coil</keyword>
<evidence type="ECO:0000256" key="17">
    <source>
        <dbReference type="SAM" id="Phobius"/>
    </source>
</evidence>
<dbReference type="SMART" id="SM00387">
    <property type="entry name" value="HATPase_c"/>
    <property type="match status" value="1"/>
</dbReference>
<keyword evidence="14 17" id="KW-0472">Membrane</keyword>
<dbReference type="Pfam" id="PF02518">
    <property type="entry name" value="HATPase_c"/>
    <property type="match status" value="1"/>
</dbReference>
<dbReference type="Gene3D" id="3.30.565.10">
    <property type="entry name" value="Histidine kinase-like ATPase, C-terminal domain"/>
    <property type="match status" value="1"/>
</dbReference>
<feature type="domain" description="HAMP" evidence="19">
    <location>
        <begin position="350"/>
        <end position="402"/>
    </location>
</feature>
<evidence type="ECO:0000259" key="19">
    <source>
        <dbReference type="PROSITE" id="PS50885"/>
    </source>
</evidence>
<dbReference type="RefSeq" id="WP_101317620.1">
    <property type="nucleotide sequence ID" value="NZ_CAWNSS010000033.1"/>
</dbReference>
<evidence type="ECO:0000313" key="21">
    <source>
        <dbReference type="Proteomes" id="UP000233526"/>
    </source>
</evidence>
<comment type="subcellular location">
    <subcellularLocation>
        <location evidence="2">Cell inner membrane</location>
        <topology evidence="2">Multi-pass membrane protein</topology>
    </subcellularLocation>
</comment>
<proteinExistence type="predicted"/>
<keyword evidence="11" id="KW-0067">ATP-binding</keyword>
<keyword evidence="9" id="KW-0547">Nucleotide-binding</keyword>
<dbReference type="GO" id="GO:0007234">
    <property type="term" value="P:osmosensory signaling via phosphorelay pathway"/>
    <property type="evidence" value="ECO:0007669"/>
    <property type="project" value="TreeGrafter"/>
</dbReference>
<dbReference type="GO" id="GO:0005524">
    <property type="term" value="F:ATP binding"/>
    <property type="evidence" value="ECO:0007669"/>
    <property type="project" value="UniProtKB-KW"/>
</dbReference>
<keyword evidence="10" id="KW-0418">Kinase</keyword>
<keyword evidence="8 17" id="KW-0812">Transmembrane</keyword>
<dbReference type="SUPFAM" id="SSF158472">
    <property type="entry name" value="HAMP domain-like"/>
    <property type="match status" value="1"/>
</dbReference>
<dbReference type="InterPro" id="IPR035965">
    <property type="entry name" value="PAS-like_dom_sf"/>
</dbReference>
<keyword evidence="5" id="KW-0997">Cell inner membrane</keyword>
<dbReference type="EMBL" id="LJZX01000033">
    <property type="protein sequence ID" value="PKQ78888.1"/>
    <property type="molecule type" value="Genomic_DNA"/>
</dbReference>
<dbReference type="Proteomes" id="UP000233526">
    <property type="component" value="Unassembled WGS sequence"/>
</dbReference>
<dbReference type="PROSITE" id="PS50109">
    <property type="entry name" value="HIS_KIN"/>
    <property type="match status" value="1"/>
</dbReference>
<dbReference type="GO" id="GO:0000156">
    <property type="term" value="F:phosphorelay response regulator activity"/>
    <property type="evidence" value="ECO:0007669"/>
    <property type="project" value="TreeGrafter"/>
</dbReference>
<evidence type="ECO:0000256" key="10">
    <source>
        <dbReference type="ARBA" id="ARBA00022777"/>
    </source>
</evidence>
<dbReference type="InterPro" id="IPR017116">
    <property type="entry name" value="Sig_transdc_His_kinase_PgtB"/>
</dbReference>
<protein>
    <recommendedName>
        <fullName evidence="15">C4-dicarboxylate transport sensor protein DctB</fullName>
        <ecNumber evidence="3">2.7.13.3</ecNumber>
    </recommendedName>
</protein>
<dbReference type="InterPro" id="IPR003661">
    <property type="entry name" value="HisK_dim/P_dom"/>
</dbReference>
<accession>A0A2N3J0C3</accession>
<dbReference type="PIRSF" id="PIRSF037119">
    <property type="entry name" value="STHK_PgtB"/>
    <property type="match status" value="1"/>
</dbReference>
<dbReference type="GO" id="GO:0005886">
    <property type="term" value="C:plasma membrane"/>
    <property type="evidence" value="ECO:0007669"/>
    <property type="project" value="UniProtKB-SubCell"/>
</dbReference>
<evidence type="ECO:0000256" key="11">
    <source>
        <dbReference type="ARBA" id="ARBA00022840"/>
    </source>
</evidence>
<feature type="transmembrane region" description="Helical" evidence="17">
    <location>
        <begin position="327"/>
        <end position="349"/>
    </location>
</feature>
<dbReference type="InterPro" id="IPR003660">
    <property type="entry name" value="HAMP_dom"/>
</dbReference>
<dbReference type="SMART" id="SM00388">
    <property type="entry name" value="HisKA"/>
    <property type="match status" value="1"/>
</dbReference>
<evidence type="ECO:0000313" key="20">
    <source>
        <dbReference type="EMBL" id="PKQ78888.1"/>
    </source>
</evidence>
<dbReference type="CDD" id="cd06225">
    <property type="entry name" value="HAMP"/>
    <property type="match status" value="1"/>
</dbReference>
<keyword evidence="4" id="KW-1003">Cell membrane</keyword>
<dbReference type="AlphaFoldDB" id="A0A2N3J0C3"/>